<evidence type="ECO:0000256" key="1">
    <source>
        <dbReference type="SAM" id="MobiDB-lite"/>
    </source>
</evidence>
<reference evidence="2 3" key="1">
    <citation type="journal article" date="2017" name="ISME J.">
        <title>Energy and carbon metabolisms in a deep terrestrial subsurface fluid microbial community.</title>
        <authorList>
            <person name="Momper L."/>
            <person name="Jungbluth S.P."/>
            <person name="Lee M.D."/>
            <person name="Amend J.P."/>
        </authorList>
    </citation>
    <scope>NUCLEOTIDE SEQUENCE [LARGE SCALE GENOMIC DNA]</scope>
    <source>
        <strain evidence="2">SURF_26</strain>
    </source>
</reference>
<organism evidence="2 3">
    <name type="scientific">Candidatus Auribacter fodinae</name>
    <dbReference type="NCBI Taxonomy" id="2093366"/>
    <lineage>
        <taxon>Bacteria</taxon>
        <taxon>Pseudomonadati</taxon>
        <taxon>Candidatus Auribacterota</taxon>
        <taxon>Candidatus Auribacteria</taxon>
        <taxon>Candidatus Auribacterales</taxon>
        <taxon>Candidatus Auribacteraceae</taxon>
        <taxon>Candidatus Auribacter</taxon>
    </lineage>
</organism>
<accession>A0A3A4QVL4</accession>
<gene>
    <name evidence="2" type="ORF">C4541_08940</name>
</gene>
<feature type="region of interest" description="Disordered" evidence="1">
    <location>
        <begin position="1204"/>
        <end position="1239"/>
    </location>
</feature>
<dbReference type="EMBL" id="QZJZ01000072">
    <property type="protein sequence ID" value="RJP57995.1"/>
    <property type="molecule type" value="Genomic_DNA"/>
</dbReference>
<name>A0A3A4QVL4_9BACT</name>
<proteinExistence type="predicted"/>
<dbReference type="Proteomes" id="UP000266426">
    <property type="component" value="Unassembled WGS sequence"/>
</dbReference>
<dbReference type="InterPro" id="IPR008928">
    <property type="entry name" value="6-hairpin_glycosidase_sf"/>
</dbReference>
<comment type="caution">
    <text evidence="2">The sequence shown here is derived from an EMBL/GenBank/DDBJ whole genome shotgun (WGS) entry which is preliminary data.</text>
</comment>
<protein>
    <submittedName>
        <fullName evidence="2">Uncharacterized protein</fullName>
    </submittedName>
</protein>
<sequence>MEIRSVISVLISYILIFQPYYLYAVEKTQSPQTGAFSVTYNLPGSYGEVVECYNYDKQNSREVVVIVDAHSNLSAQFNISHLMRHLTLTKNVNTIYLEGASGEIQKDWFSFGDDLFINESISRFLLENGFFTGAEYFCATSEQDVSCKGAEFIEDYNENLTQLKELRRLDISGQLRELITCYTKWMISSGWEIDEGLDEEYRNIVLDGSDILSFVNSLTQKYYARITDNNVEFPELAHFAFLARHGQKMDNLVKSLLMELKKTRVNDEEFIAEINTVLKQIYLESDADEFLENAYSLLHRVADGLNPSAWQAVEEYYRHYTAMRSVSSDVLYHAILDGYKKLSSEGTAYAEQFSFRNQLLGLYKGYSLNLSPGEFNFFDVESFSVEQIVDFLEWQAASLTPERCLRMSGAVARLNDLQQRVVAFFQSAEGRNTSMFQRLYADVQPGETAILVVGGYHRDIAALLAEQGFRVSVVMPHLELSSDFKRDISYNDHMEGKFSSLEKFLYYSWSTIVAPLVAQSVAALPDRQTAIKPMVARQLALMLGTALSVEKGEAQGISKTDIIERLDTIYSAANPVSHQMINDFLGLPGNSAIPAMPALLDYVPVAGGQGIVMVFSIGDQRVGVQLIPDGAELSDVERSVLHNLPGYTITNSVMVADRGYQLTMFDIPRSTSFFTDLAKHSIVPAAKNALFIFLLMIVLGADVQLPQFLSRVGLPQSISTVAPAYAGDSTGVVDQELKAIIQEYRSVSPELKSWIEGQSAILSGSKNEQLDISFSGLWQSYQNTNNPNSTYIAKSGRVWPYDASLGLYTALVDKDYAPARRAVDTFMSIIRAEKRKGYKGLFHFSYNTRGDMFIDPREPMGNTLWPLKAMYAYMRESGDLQYYDELTRYVRESVFPLQVLEKDNPAYGFIRAGYAHPNGLAQGGYNIYSNVSRLNTINNSAVTEHNADFIDLLRLMTEVIDAHRPGREQTLRSELKTRHALIMQASNTARKGKHWPTQIGADGSINWSRAVDHYTWLASTFIGLDEEIAWESVQILSNEFTTVINSIEFMAGNKVSRVDLPKPAKGLIFFSSDYKDQYVDFTIAQRAILEKMIQPESTSGGIVFLHNYIQSTKNPQRREYALRLMRELLDGLATVHKTYKNVYGGGSMPYATENIQFFNSTPSMAGTASYYIALRVMESGYSRFIGTPLPKGFETALKDTIDLSSLPGAPSQAPAPKPERQIEKSAPVPKETGDKSPVSIRPIPIWGSDDITENIRFRTAKVENGRIRLNLEMPSLERKKYRIVLLEKSDLYYVQPYRGSDGSLQRDYPIGSGEFVLSTLRNQLAPGKTMVLVIDPSQINWKPDAMVTREMIIEAIQKGAVKERIIAQSRISRAEIASIADHRRELLNAGILPEDFEALMELTDDERIVGDLDKLRVLSKVNGYRYHQILLRAYARELGHLIVHSNGLEAITRKFEDTVGRKTFEEMRTEIEYFWDIDFRDDYHFIDELIDFYMDSKFTGFNTGFFQTSLFADLDNQLRDSMGTELFNMLRFSSISGEWGSDSLIESQVDHVQNLAAVARILGKDIRIFSRGTGTVVDAAPAMSLKTFIGRMRLLDTSL</sequence>
<dbReference type="GO" id="GO:0005975">
    <property type="term" value="P:carbohydrate metabolic process"/>
    <property type="evidence" value="ECO:0007669"/>
    <property type="project" value="InterPro"/>
</dbReference>
<evidence type="ECO:0000313" key="3">
    <source>
        <dbReference type="Proteomes" id="UP000266426"/>
    </source>
</evidence>
<evidence type="ECO:0000313" key="2">
    <source>
        <dbReference type="EMBL" id="RJP57995.1"/>
    </source>
</evidence>
<dbReference type="SUPFAM" id="SSF48208">
    <property type="entry name" value="Six-hairpin glycosidases"/>
    <property type="match status" value="1"/>
</dbReference>